<dbReference type="EMBL" id="JNVN01001172">
    <property type="protein sequence ID" value="KHJ33882.1"/>
    <property type="molecule type" value="Genomic_DNA"/>
</dbReference>
<evidence type="ECO:0000256" key="1">
    <source>
        <dbReference type="SAM" id="MobiDB-lite"/>
    </source>
</evidence>
<keyword evidence="4" id="KW-1185">Reference proteome</keyword>
<feature type="chain" id="PRO_5002080490" description="Csep0475 effector protein" evidence="2">
    <location>
        <begin position="22"/>
        <end position="165"/>
    </location>
</feature>
<evidence type="ECO:0008006" key="5">
    <source>
        <dbReference type="Google" id="ProtNLM"/>
    </source>
</evidence>
<accession>A0A0B1P5D0</accession>
<feature type="region of interest" description="Disordered" evidence="1">
    <location>
        <begin position="66"/>
        <end position="86"/>
    </location>
</feature>
<dbReference type="Proteomes" id="UP000030854">
    <property type="component" value="Unassembled WGS sequence"/>
</dbReference>
<evidence type="ECO:0000313" key="3">
    <source>
        <dbReference type="EMBL" id="KHJ33882.1"/>
    </source>
</evidence>
<sequence length="165" mass="18651">MLFQASKVIWLLLLSVNLCSAMRGITTAPPDKNGVRIASASCKGKQYNEMIIQMAIRNKLLEVKQQGQNGQNGGDERLSIYKPGPSEKLPFNPPYFFTDLDNNNNENSLKDKVVFTRKGEMVKVVSPVQNERSAQGLKTKESRFEDCKQMPRFVFSPFMPIGYLQ</sequence>
<protein>
    <recommendedName>
        <fullName evidence="5">Csep0475 effector protein</fullName>
    </recommendedName>
</protein>
<keyword evidence="2" id="KW-0732">Signal</keyword>
<feature type="signal peptide" evidence="2">
    <location>
        <begin position="1"/>
        <end position="21"/>
    </location>
</feature>
<dbReference type="AlphaFoldDB" id="A0A0B1P5D0"/>
<evidence type="ECO:0000313" key="4">
    <source>
        <dbReference type="Proteomes" id="UP000030854"/>
    </source>
</evidence>
<name>A0A0B1P5D0_UNCNE</name>
<dbReference type="HOGENOM" id="CLU_1612037_0_0_1"/>
<reference evidence="3 4" key="1">
    <citation type="journal article" date="2014" name="BMC Genomics">
        <title>Adaptive genomic structural variation in the grape powdery mildew pathogen, Erysiphe necator.</title>
        <authorList>
            <person name="Jones L."/>
            <person name="Riaz S."/>
            <person name="Morales-Cruz A."/>
            <person name="Amrine K.C."/>
            <person name="McGuire B."/>
            <person name="Gubler W.D."/>
            <person name="Walker M.A."/>
            <person name="Cantu D."/>
        </authorList>
    </citation>
    <scope>NUCLEOTIDE SEQUENCE [LARGE SCALE GENOMIC DNA]</scope>
    <source>
        <strain evidence="4">c</strain>
    </source>
</reference>
<comment type="caution">
    <text evidence="3">The sequence shown here is derived from an EMBL/GenBank/DDBJ whole genome shotgun (WGS) entry which is preliminary data.</text>
</comment>
<proteinExistence type="predicted"/>
<gene>
    <name evidence="3" type="ORF">EV44_g0481</name>
</gene>
<evidence type="ECO:0000256" key="2">
    <source>
        <dbReference type="SAM" id="SignalP"/>
    </source>
</evidence>
<organism evidence="3 4">
    <name type="scientific">Uncinula necator</name>
    <name type="common">Grape powdery mildew</name>
    <dbReference type="NCBI Taxonomy" id="52586"/>
    <lineage>
        <taxon>Eukaryota</taxon>
        <taxon>Fungi</taxon>
        <taxon>Dikarya</taxon>
        <taxon>Ascomycota</taxon>
        <taxon>Pezizomycotina</taxon>
        <taxon>Leotiomycetes</taxon>
        <taxon>Erysiphales</taxon>
        <taxon>Erysiphaceae</taxon>
        <taxon>Erysiphe</taxon>
    </lineage>
</organism>